<comment type="caution">
    <text evidence="1">The sequence shown here is derived from an EMBL/GenBank/DDBJ whole genome shotgun (WGS) entry which is preliminary data.</text>
</comment>
<sequence>MNDLFIARRRSDLRIIWIGVDGSRWVLHGAGARQEGAWIETVKGILDPPSTLRTRSSARQRGSTPGTVKVDERVIDLTVHLTATADDPLPVVERRWDRSWSMEQDGRLWVITDDSARWFDVRPREDIEVDLAVDPRRRGVVTMEMTLVACDVDAHGHTDTTDWQCAEETTVVLSNPTDLPAWPTFVAEAGQWTFPDGVSGDTVALKQATQPIVVRTLPGVEKVTYADGTPGYPLLAGQRFTQPLPPHTPPTKVTVTGTGALQIITERRWKRGW</sequence>
<dbReference type="EMBL" id="BJNT01000026">
    <property type="protein sequence ID" value="GEC87440.1"/>
    <property type="molecule type" value="Genomic_DNA"/>
</dbReference>
<dbReference type="RefSeq" id="WP_141331464.1">
    <property type="nucleotide sequence ID" value="NZ_BJNT01000026.1"/>
</dbReference>
<accession>A0A4Y4C8K8</accession>
<organism evidence="1 2">
    <name type="scientific">Corynebacterium variabile</name>
    <dbReference type="NCBI Taxonomy" id="1727"/>
    <lineage>
        <taxon>Bacteria</taxon>
        <taxon>Bacillati</taxon>
        <taxon>Actinomycetota</taxon>
        <taxon>Actinomycetes</taxon>
        <taxon>Mycobacteriales</taxon>
        <taxon>Corynebacteriaceae</taxon>
        <taxon>Corynebacterium</taxon>
    </lineage>
</organism>
<evidence type="ECO:0000313" key="2">
    <source>
        <dbReference type="Proteomes" id="UP000319986"/>
    </source>
</evidence>
<dbReference type="AlphaFoldDB" id="A0A4Y4C8K8"/>
<evidence type="ECO:0000313" key="1">
    <source>
        <dbReference type="EMBL" id="GEC87440.1"/>
    </source>
</evidence>
<protein>
    <submittedName>
        <fullName evidence="1">Uncharacterized protein</fullName>
    </submittedName>
</protein>
<reference evidence="1 2" key="1">
    <citation type="submission" date="2019-06" db="EMBL/GenBank/DDBJ databases">
        <title>Whole genome shotgun sequence of Corynebacterium variabile NBRC 15286.</title>
        <authorList>
            <person name="Hosoyama A."/>
            <person name="Uohara A."/>
            <person name="Ohji S."/>
            <person name="Ichikawa N."/>
        </authorList>
    </citation>
    <scope>NUCLEOTIDE SEQUENCE [LARGE SCALE GENOMIC DNA]</scope>
    <source>
        <strain evidence="1 2">NBRC 15286</strain>
    </source>
</reference>
<dbReference type="GeneID" id="82888827"/>
<gene>
    <name evidence="1" type="ORF">CVA01_27540</name>
</gene>
<dbReference type="Proteomes" id="UP000319986">
    <property type="component" value="Unassembled WGS sequence"/>
</dbReference>
<proteinExistence type="predicted"/>
<name>A0A4Y4C8K8_9CORY</name>